<dbReference type="InterPro" id="IPR008906">
    <property type="entry name" value="HATC_C_dom"/>
</dbReference>
<evidence type="ECO:0000313" key="3">
    <source>
        <dbReference type="EMBL" id="KAJ7377494.1"/>
    </source>
</evidence>
<evidence type="ECO:0000256" key="1">
    <source>
        <dbReference type="SAM" id="MobiDB-lite"/>
    </source>
</evidence>
<evidence type="ECO:0000259" key="2">
    <source>
        <dbReference type="Pfam" id="PF05699"/>
    </source>
</evidence>
<dbReference type="EMBL" id="MU826378">
    <property type="protein sequence ID" value="KAJ7377494.1"/>
    <property type="molecule type" value="Genomic_DNA"/>
</dbReference>
<feature type="region of interest" description="Disordered" evidence="1">
    <location>
        <begin position="123"/>
        <end position="152"/>
    </location>
</feature>
<dbReference type="GO" id="GO:0046983">
    <property type="term" value="F:protein dimerization activity"/>
    <property type="evidence" value="ECO:0007669"/>
    <property type="project" value="InterPro"/>
</dbReference>
<name>A0A9W9ZAM3_9CNID</name>
<gene>
    <name evidence="3" type="ORF">OS493_028939</name>
</gene>
<reference evidence="3" key="1">
    <citation type="submission" date="2023-01" db="EMBL/GenBank/DDBJ databases">
        <title>Genome assembly of the deep-sea coral Lophelia pertusa.</title>
        <authorList>
            <person name="Herrera S."/>
            <person name="Cordes E."/>
        </authorList>
    </citation>
    <scope>NUCLEOTIDE SEQUENCE</scope>
    <source>
        <strain evidence="3">USNM1676648</strain>
        <tissue evidence="3">Polyp</tissue>
    </source>
</reference>
<organism evidence="3 4">
    <name type="scientific">Desmophyllum pertusum</name>
    <dbReference type="NCBI Taxonomy" id="174260"/>
    <lineage>
        <taxon>Eukaryota</taxon>
        <taxon>Metazoa</taxon>
        <taxon>Cnidaria</taxon>
        <taxon>Anthozoa</taxon>
        <taxon>Hexacorallia</taxon>
        <taxon>Scleractinia</taxon>
        <taxon>Caryophylliina</taxon>
        <taxon>Caryophylliidae</taxon>
        <taxon>Desmophyllum</taxon>
    </lineage>
</organism>
<comment type="caution">
    <text evidence="3">The sequence shown here is derived from an EMBL/GenBank/DDBJ whole genome shotgun (WGS) entry which is preliminary data.</text>
</comment>
<keyword evidence="4" id="KW-1185">Reference proteome</keyword>
<evidence type="ECO:0000313" key="4">
    <source>
        <dbReference type="Proteomes" id="UP001163046"/>
    </source>
</evidence>
<feature type="domain" description="HAT C-terminal dimerisation" evidence="2">
    <location>
        <begin position="20"/>
        <end position="59"/>
    </location>
</feature>
<dbReference type="Pfam" id="PF05699">
    <property type="entry name" value="Dimer_Tnp_hAT"/>
    <property type="match status" value="1"/>
</dbReference>
<protein>
    <recommendedName>
        <fullName evidence="2">HAT C-terminal dimerisation domain-containing protein</fullName>
    </recommendedName>
</protein>
<feature type="compositionally biased region" description="Basic and acidic residues" evidence="1">
    <location>
        <begin position="140"/>
        <end position="152"/>
    </location>
</feature>
<sequence length="152" mass="17535">MSDSSKDMYAEENLENRLQASNLPELYKLASCYCTTTIGSYNVERSFSAYNKILDESTIKAFHFLNWNLRVKSSNEQEREWQSATATTPSCKATNGSQKVTPKYNSVPGEASDFPRLFKVLKKGRQHPQPVAQNTRHQCLYREKEREQKKDD</sequence>
<feature type="region of interest" description="Disordered" evidence="1">
    <location>
        <begin position="80"/>
        <end position="111"/>
    </location>
</feature>
<dbReference type="Proteomes" id="UP001163046">
    <property type="component" value="Unassembled WGS sequence"/>
</dbReference>
<feature type="compositionally biased region" description="Polar residues" evidence="1">
    <location>
        <begin position="82"/>
        <end position="104"/>
    </location>
</feature>
<accession>A0A9W9ZAM3</accession>
<dbReference type="AlphaFoldDB" id="A0A9W9ZAM3"/>
<proteinExistence type="predicted"/>